<dbReference type="EMBL" id="JAEAOA010001215">
    <property type="protein sequence ID" value="KAK3582954.1"/>
    <property type="molecule type" value="Genomic_DNA"/>
</dbReference>
<reference evidence="2" key="2">
    <citation type="journal article" date="2021" name="Genome Biol. Evol.">
        <title>Developing a high-quality reference genome for a parasitic bivalve with doubly uniparental inheritance (Bivalvia: Unionida).</title>
        <authorList>
            <person name="Smith C.H."/>
        </authorList>
    </citation>
    <scope>NUCLEOTIDE SEQUENCE</scope>
    <source>
        <strain evidence="2">CHS0354</strain>
        <tissue evidence="2">Mantle</tissue>
    </source>
</reference>
<feature type="compositionally biased region" description="Polar residues" evidence="1">
    <location>
        <begin position="233"/>
        <end position="274"/>
    </location>
</feature>
<evidence type="ECO:0000256" key="1">
    <source>
        <dbReference type="SAM" id="MobiDB-lite"/>
    </source>
</evidence>
<feature type="region of interest" description="Disordered" evidence="1">
    <location>
        <begin position="174"/>
        <end position="283"/>
    </location>
</feature>
<evidence type="ECO:0000313" key="2">
    <source>
        <dbReference type="EMBL" id="KAK3582954.1"/>
    </source>
</evidence>
<dbReference type="AlphaFoldDB" id="A0AAE0S0F0"/>
<reference evidence="2" key="3">
    <citation type="submission" date="2023-05" db="EMBL/GenBank/DDBJ databases">
        <authorList>
            <person name="Smith C.H."/>
        </authorList>
    </citation>
    <scope>NUCLEOTIDE SEQUENCE</scope>
    <source>
        <strain evidence="2">CHS0354</strain>
        <tissue evidence="2">Mantle</tissue>
    </source>
</reference>
<feature type="compositionally biased region" description="Polar residues" evidence="1">
    <location>
        <begin position="188"/>
        <end position="212"/>
    </location>
</feature>
<keyword evidence="3" id="KW-1185">Reference proteome</keyword>
<dbReference type="Proteomes" id="UP001195483">
    <property type="component" value="Unassembled WGS sequence"/>
</dbReference>
<gene>
    <name evidence="2" type="ORF">CHS0354_019962</name>
</gene>
<accession>A0AAE0S0F0</accession>
<feature type="compositionally biased region" description="Basic and acidic residues" evidence="1">
    <location>
        <begin position="443"/>
        <end position="472"/>
    </location>
</feature>
<sequence length="548" mass="61764">MGYCQFSAASCTTNPHAHRICYGSVSLHKKPGIETKVDYLSSNNQKAHIWSPAQTAVNQKRHTSCKVPIDPKEFIPGMMSYTQRQHRLCTLNKNIIFHYPEMPLGAKLNLCNAERIYSSRNLLKQKRKQYMQLLIKKNRGAESTEYEKYMRYINQSKTGPLPIKTGWRRPVRLPKLVTSVDSTKENGQKQQTPAEKTCPSSEVLQKSQSGQFENPKPESKREIKHELEKDASTKQSISIDQRVTGNRSHNRPSFLSSRNKPAISQTNSRLQQSTQREEDINLNEEPRDAIETGVEAKVHDKLQEDQKPTYVKPREAADEMVNMSEVHDSRPSTVLNIHKHVERPESGMSTSSKAVLSVLGHVGRPESETNTLSNGNGAEAQMNIEDVEYIKSKSGNKAESLVSIRSNDSQQIYRALGDMVDKDTDAEVSKYVHRERKNSVSVDRLREGNKDIRQARSDSEEAEDHTGERRGSGEIYGAQRDSVETEDEGGEAKTGSGEIHRVLRDSKEAEDDKGETIIGSINISKTQDDSIVADNVRRGNRDADITEY</sequence>
<proteinExistence type="predicted"/>
<reference evidence="2" key="1">
    <citation type="journal article" date="2021" name="Genome Biol. Evol.">
        <title>A High-Quality Reference Genome for a Parasitic Bivalve with Doubly Uniparental Inheritance (Bivalvia: Unionida).</title>
        <authorList>
            <person name="Smith C.H."/>
        </authorList>
    </citation>
    <scope>NUCLEOTIDE SEQUENCE</scope>
    <source>
        <strain evidence="2">CHS0354</strain>
    </source>
</reference>
<comment type="caution">
    <text evidence="2">The sequence shown here is derived from an EMBL/GenBank/DDBJ whole genome shotgun (WGS) entry which is preliminary data.</text>
</comment>
<evidence type="ECO:0000313" key="3">
    <source>
        <dbReference type="Proteomes" id="UP001195483"/>
    </source>
</evidence>
<protein>
    <submittedName>
        <fullName evidence="2">Uncharacterized protein</fullName>
    </submittedName>
</protein>
<name>A0AAE0S0F0_9BIVA</name>
<feature type="compositionally biased region" description="Basic and acidic residues" evidence="1">
    <location>
        <begin position="498"/>
        <end position="507"/>
    </location>
</feature>
<feature type="region of interest" description="Disordered" evidence="1">
    <location>
        <begin position="439"/>
        <end position="515"/>
    </location>
</feature>
<feature type="compositionally biased region" description="Basic and acidic residues" evidence="1">
    <location>
        <begin position="215"/>
        <end position="232"/>
    </location>
</feature>
<organism evidence="2 3">
    <name type="scientific">Potamilus streckersoni</name>
    <dbReference type="NCBI Taxonomy" id="2493646"/>
    <lineage>
        <taxon>Eukaryota</taxon>
        <taxon>Metazoa</taxon>
        <taxon>Spiralia</taxon>
        <taxon>Lophotrochozoa</taxon>
        <taxon>Mollusca</taxon>
        <taxon>Bivalvia</taxon>
        <taxon>Autobranchia</taxon>
        <taxon>Heteroconchia</taxon>
        <taxon>Palaeoheterodonta</taxon>
        <taxon>Unionida</taxon>
        <taxon>Unionoidea</taxon>
        <taxon>Unionidae</taxon>
        <taxon>Ambleminae</taxon>
        <taxon>Lampsilini</taxon>
        <taxon>Potamilus</taxon>
    </lineage>
</organism>